<evidence type="ECO:0000256" key="11">
    <source>
        <dbReference type="ARBA" id="ARBA00022692"/>
    </source>
</evidence>
<evidence type="ECO:0000256" key="22">
    <source>
        <dbReference type="ARBA" id="ARBA00032743"/>
    </source>
</evidence>
<dbReference type="GO" id="GO:0004605">
    <property type="term" value="F:phosphatidate cytidylyltransferase activity"/>
    <property type="evidence" value="ECO:0007669"/>
    <property type="project" value="UniProtKB-EC"/>
</dbReference>
<keyword evidence="12 25" id="KW-0548">Nucleotidyltransferase</keyword>
<keyword evidence="10" id="KW-0808">Transferase</keyword>
<evidence type="ECO:0000256" key="1">
    <source>
        <dbReference type="ARBA" id="ARBA00001698"/>
    </source>
</evidence>
<comment type="catalytic activity">
    <reaction evidence="1">
        <text>a 1,2-diacyl-sn-glycero-3-phosphate + CTP + H(+) = a CDP-1,2-diacyl-sn-glycerol + diphosphate</text>
        <dbReference type="Rhea" id="RHEA:16229"/>
        <dbReference type="ChEBI" id="CHEBI:15378"/>
        <dbReference type="ChEBI" id="CHEBI:33019"/>
        <dbReference type="ChEBI" id="CHEBI:37563"/>
        <dbReference type="ChEBI" id="CHEBI:58332"/>
        <dbReference type="ChEBI" id="CHEBI:58608"/>
        <dbReference type="EC" id="2.7.7.41"/>
    </reaction>
</comment>
<sequence>MKQRVISAMIGLVILLVVLFLYETFVFNAAIAVISAIAVYEILHSTGYVKNLFVLVCSVLYGASMPFYDTVRTIGSSKAFFYVTLVYLALMLGAMLVKHQALQFTEITTAVFVSLLVPLAFSILIYIRDHSGNGLFYTLLACVAAWVADSAAYFVGRKFGRHKMCPLISPHKTVEGAIGGIIFAVLFFVLFCWGYALFLRENGTMVQVSYGSAVLIGAVCSIVGICGDLTASVIKRQTGIKDFGTIMPGHGGVMDRFDSFLLVVPALYLMLRAFPIFTLLA</sequence>
<evidence type="ECO:0000256" key="17">
    <source>
        <dbReference type="ARBA" id="ARBA00023264"/>
    </source>
</evidence>
<evidence type="ECO:0000256" key="18">
    <source>
        <dbReference type="ARBA" id="ARBA00029893"/>
    </source>
</evidence>
<feature type="transmembrane region" description="Helical" evidence="24">
    <location>
        <begin position="210"/>
        <end position="231"/>
    </location>
</feature>
<feature type="transmembrane region" description="Helical" evidence="24">
    <location>
        <begin position="51"/>
        <end position="68"/>
    </location>
</feature>
<feature type="transmembrane region" description="Helical" evidence="24">
    <location>
        <begin position="80"/>
        <end position="97"/>
    </location>
</feature>
<evidence type="ECO:0000313" key="26">
    <source>
        <dbReference type="Proteomes" id="UP000824002"/>
    </source>
</evidence>
<evidence type="ECO:0000256" key="7">
    <source>
        <dbReference type="ARBA" id="ARBA00019373"/>
    </source>
</evidence>
<dbReference type="AlphaFoldDB" id="A0A9D1JZX9"/>
<keyword evidence="17" id="KW-1208">Phospholipid metabolism</keyword>
<proteinExistence type="inferred from homology"/>
<feature type="transmembrane region" description="Helical" evidence="24">
    <location>
        <begin position="6"/>
        <end position="39"/>
    </location>
</feature>
<keyword evidence="14" id="KW-0443">Lipid metabolism</keyword>
<comment type="similarity">
    <text evidence="5">Belongs to the CDS family.</text>
</comment>
<evidence type="ECO:0000256" key="19">
    <source>
        <dbReference type="ARBA" id="ARBA00031825"/>
    </source>
</evidence>
<evidence type="ECO:0000256" key="14">
    <source>
        <dbReference type="ARBA" id="ARBA00023098"/>
    </source>
</evidence>
<dbReference type="EC" id="2.7.7.41" evidence="6"/>
<comment type="caution">
    <text evidence="25">The sequence shown here is derived from an EMBL/GenBank/DDBJ whole genome shotgun (WGS) entry which is preliminary data.</text>
</comment>
<comment type="pathway">
    <text evidence="3">Phospholipid metabolism; CDP-diacylglycerol biosynthesis; CDP-diacylglycerol from sn-glycerol 3-phosphate: step 3/3.</text>
</comment>
<evidence type="ECO:0000256" key="12">
    <source>
        <dbReference type="ARBA" id="ARBA00022695"/>
    </source>
</evidence>
<organism evidence="25 26">
    <name type="scientific">Candidatus Merdivicinus excrementipullorum</name>
    <dbReference type="NCBI Taxonomy" id="2840867"/>
    <lineage>
        <taxon>Bacteria</taxon>
        <taxon>Bacillati</taxon>
        <taxon>Bacillota</taxon>
        <taxon>Clostridia</taxon>
        <taxon>Eubacteriales</taxon>
        <taxon>Oscillospiraceae</taxon>
        <taxon>Oscillospiraceae incertae sedis</taxon>
        <taxon>Candidatus Merdivicinus</taxon>
    </lineage>
</organism>
<reference evidence="25" key="1">
    <citation type="submission" date="2020-10" db="EMBL/GenBank/DDBJ databases">
        <authorList>
            <person name="Gilroy R."/>
        </authorList>
    </citation>
    <scope>NUCLEOTIDE SEQUENCE</scope>
    <source>
        <strain evidence="25">CHK199-13235</strain>
    </source>
</reference>
<evidence type="ECO:0000256" key="20">
    <source>
        <dbReference type="ARBA" id="ARBA00032253"/>
    </source>
</evidence>
<gene>
    <name evidence="25" type="ORF">IAB51_05200</name>
</gene>
<evidence type="ECO:0000256" key="16">
    <source>
        <dbReference type="ARBA" id="ARBA00023209"/>
    </source>
</evidence>
<keyword evidence="13 24" id="KW-1133">Transmembrane helix</keyword>
<dbReference type="Pfam" id="PF01148">
    <property type="entry name" value="CTP_transf_1"/>
    <property type="match status" value="1"/>
</dbReference>
<reference evidence="25" key="2">
    <citation type="journal article" date="2021" name="PeerJ">
        <title>Extensive microbial diversity within the chicken gut microbiome revealed by metagenomics and culture.</title>
        <authorList>
            <person name="Gilroy R."/>
            <person name="Ravi A."/>
            <person name="Getino M."/>
            <person name="Pursley I."/>
            <person name="Horton D.L."/>
            <person name="Alikhan N.F."/>
            <person name="Baker D."/>
            <person name="Gharbi K."/>
            <person name="Hall N."/>
            <person name="Watson M."/>
            <person name="Adriaenssens E.M."/>
            <person name="Foster-Nyarko E."/>
            <person name="Jarju S."/>
            <person name="Secka A."/>
            <person name="Antonio M."/>
            <person name="Oren A."/>
            <person name="Chaudhuri R.R."/>
            <person name="La Ragione R."/>
            <person name="Hildebrand F."/>
            <person name="Pallen M.J."/>
        </authorList>
    </citation>
    <scope>NUCLEOTIDE SEQUENCE</scope>
    <source>
        <strain evidence="25">CHK199-13235</strain>
    </source>
</reference>
<evidence type="ECO:0000313" key="25">
    <source>
        <dbReference type="EMBL" id="HIS76192.1"/>
    </source>
</evidence>
<feature type="transmembrane region" description="Helical" evidence="24">
    <location>
        <begin position="176"/>
        <end position="198"/>
    </location>
</feature>
<keyword evidence="16" id="KW-0594">Phospholipid biosynthesis</keyword>
<evidence type="ECO:0000256" key="13">
    <source>
        <dbReference type="ARBA" id="ARBA00022989"/>
    </source>
</evidence>
<dbReference type="PANTHER" id="PTHR46382:SF1">
    <property type="entry name" value="PHOSPHATIDATE CYTIDYLYLTRANSFERASE"/>
    <property type="match status" value="1"/>
</dbReference>
<evidence type="ECO:0000256" key="8">
    <source>
        <dbReference type="ARBA" id="ARBA00022475"/>
    </source>
</evidence>
<name>A0A9D1JZX9_9FIRM</name>
<evidence type="ECO:0000256" key="9">
    <source>
        <dbReference type="ARBA" id="ARBA00022516"/>
    </source>
</evidence>
<evidence type="ECO:0000256" key="2">
    <source>
        <dbReference type="ARBA" id="ARBA00004651"/>
    </source>
</evidence>
<feature type="transmembrane region" description="Helical" evidence="24">
    <location>
        <begin position="109"/>
        <end position="128"/>
    </location>
</feature>
<evidence type="ECO:0000256" key="23">
    <source>
        <dbReference type="ARBA" id="ARBA00033406"/>
    </source>
</evidence>
<keyword evidence="8" id="KW-1003">Cell membrane</keyword>
<evidence type="ECO:0000256" key="24">
    <source>
        <dbReference type="SAM" id="Phobius"/>
    </source>
</evidence>
<keyword evidence="9" id="KW-0444">Lipid biosynthesis</keyword>
<feature type="transmembrane region" description="Helical" evidence="24">
    <location>
        <begin position="260"/>
        <end position="280"/>
    </location>
</feature>
<evidence type="ECO:0000256" key="21">
    <source>
        <dbReference type="ARBA" id="ARBA00032396"/>
    </source>
</evidence>
<dbReference type="EMBL" id="DVJP01000036">
    <property type="protein sequence ID" value="HIS76192.1"/>
    <property type="molecule type" value="Genomic_DNA"/>
</dbReference>
<comment type="pathway">
    <text evidence="4">Lipid metabolism.</text>
</comment>
<dbReference type="GO" id="GO:0016024">
    <property type="term" value="P:CDP-diacylglycerol biosynthetic process"/>
    <property type="evidence" value="ECO:0007669"/>
    <property type="project" value="TreeGrafter"/>
</dbReference>
<comment type="subcellular location">
    <subcellularLocation>
        <location evidence="2">Cell membrane</location>
        <topology evidence="2">Multi-pass membrane protein</topology>
    </subcellularLocation>
</comment>
<keyword evidence="15 24" id="KW-0472">Membrane</keyword>
<dbReference type="PANTHER" id="PTHR46382">
    <property type="entry name" value="PHOSPHATIDATE CYTIDYLYLTRANSFERASE"/>
    <property type="match status" value="1"/>
</dbReference>
<evidence type="ECO:0000256" key="5">
    <source>
        <dbReference type="ARBA" id="ARBA00010185"/>
    </source>
</evidence>
<evidence type="ECO:0000256" key="4">
    <source>
        <dbReference type="ARBA" id="ARBA00005189"/>
    </source>
</evidence>
<feature type="transmembrane region" description="Helical" evidence="24">
    <location>
        <begin position="134"/>
        <end position="155"/>
    </location>
</feature>
<evidence type="ECO:0000256" key="15">
    <source>
        <dbReference type="ARBA" id="ARBA00023136"/>
    </source>
</evidence>
<evidence type="ECO:0000256" key="3">
    <source>
        <dbReference type="ARBA" id="ARBA00005119"/>
    </source>
</evidence>
<protein>
    <recommendedName>
        <fullName evidence="7">Phosphatidate cytidylyltransferase</fullName>
        <ecNumber evidence="6">2.7.7.41</ecNumber>
    </recommendedName>
    <alternativeName>
        <fullName evidence="20">CDP-DAG synthase</fullName>
    </alternativeName>
    <alternativeName>
        <fullName evidence="22">CDP-DG synthase</fullName>
    </alternativeName>
    <alternativeName>
        <fullName evidence="18">CDP-diacylglycerol synthase</fullName>
    </alternativeName>
    <alternativeName>
        <fullName evidence="21">CDP-diglyceride pyrophosphorylase</fullName>
    </alternativeName>
    <alternativeName>
        <fullName evidence="23">CDP-diglyceride synthase</fullName>
    </alternativeName>
    <alternativeName>
        <fullName evidence="19">CTP:phosphatidate cytidylyltransferase</fullName>
    </alternativeName>
</protein>
<dbReference type="GO" id="GO:0005886">
    <property type="term" value="C:plasma membrane"/>
    <property type="evidence" value="ECO:0007669"/>
    <property type="project" value="UniProtKB-SubCell"/>
</dbReference>
<evidence type="ECO:0000256" key="6">
    <source>
        <dbReference type="ARBA" id="ARBA00012487"/>
    </source>
</evidence>
<evidence type="ECO:0000256" key="10">
    <source>
        <dbReference type="ARBA" id="ARBA00022679"/>
    </source>
</evidence>
<keyword evidence="11 24" id="KW-0812">Transmembrane</keyword>
<accession>A0A9D1JZX9</accession>
<dbReference type="Proteomes" id="UP000824002">
    <property type="component" value="Unassembled WGS sequence"/>
</dbReference>